<accession>A0A8E0RZV9</accession>
<dbReference type="EMBL" id="LUCM01005382">
    <property type="protein sequence ID" value="KAA0192891.1"/>
    <property type="molecule type" value="Genomic_DNA"/>
</dbReference>
<dbReference type="OrthoDB" id="193650at2759"/>
<keyword evidence="2" id="KW-1185">Reference proteome</keyword>
<comment type="caution">
    <text evidence="1">The sequence shown here is derived from an EMBL/GenBank/DDBJ whole genome shotgun (WGS) entry which is preliminary data.</text>
</comment>
<organism evidence="1 2">
    <name type="scientific">Fasciolopsis buskii</name>
    <dbReference type="NCBI Taxonomy" id="27845"/>
    <lineage>
        <taxon>Eukaryota</taxon>
        <taxon>Metazoa</taxon>
        <taxon>Spiralia</taxon>
        <taxon>Lophotrochozoa</taxon>
        <taxon>Platyhelminthes</taxon>
        <taxon>Trematoda</taxon>
        <taxon>Digenea</taxon>
        <taxon>Plagiorchiida</taxon>
        <taxon>Echinostomata</taxon>
        <taxon>Echinostomatoidea</taxon>
        <taxon>Fasciolidae</taxon>
        <taxon>Fasciolopsis</taxon>
    </lineage>
</organism>
<sequence length="222" mass="24376">MLQQQQQQQKTKQAVGIMQQRRFAGSERFTFDDEGNLIGVPRLVSTPTKANRANKQAVLHEQPADRLGSIADTVGVKWRVVPTAPNGDQPSMGDLTDLITDVHQKKSSVPAVLDSQLLKRTQHVKSMATGLFSVLDQIEPMPGVSVTDGERTRTGPEIQNENVDEAQAHKLDELKEIHRTEYTDNLLTDTATTTTVSRLSIGQILKIDAIQIVESGNAGKIC</sequence>
<dbReference type="Proteomes" id="UP000728185">
    <property type="component" value="Unassembled WGS sequence"/>
</dbReference>
<reference evidence="1" key="1">
    <citation type="submission" date="2019-05" db="EMBL/GenBank/DDBJ databases">
        <title>Annotation for the trematode Fasciolopsis buski.</title>
        <authorList>
            <person name="Choi Y.-J."/>
        </authorList>
    </citation>
    <scope>NUCLEOTIDE SEQUENCE</scope>
    <source>
        <strain evidence="1">HT</strain>
        <tissue evidence="1">Whole worm</tissue>
    </source>
</reference>
<protein>
    <submittedName>
        <fullName evidence="1">Uncharacterized protein</fullName>
    </submittedName>
</protein>
<dbReference type="AlphaFoldDB" id="A0A8E0RZV9"/>
<gene>
    <name evidence="1" type="ORF">FBUS_09413</name>
</gene>
<proteinExistence type="predicted"/>
<name>A0A8E0RZV9_9TREM</name>
<evidence type="ECO:0000313" key="1">
    <source>
        <dbReference type="EMBL" id="KAA0192891.1"/>
    </source>
</evidence>
<evidence type="ECO:0000313" key="2">
    <source>
        <dbReference type="Proteomes" id="UP000728185"/>
    </source>
</evidence>